<dbReference type="GO" id="GO:0005886">
    <property type="term" value="C:plasma membrane"/>
    <property type="evidence" value="ECO:0007669"/>
    <property type="project" value="TreeGrafter"/>
</dbReference>
<feature type="compositionally biased region" description="Acidic residues" evidence="1">
    <location>
        <begin position="242"/>
        <end position="253"/>
    </location>
</feature>
<feature type="region of interest" description="Disordered" evidence="1">
    <location>
        <begin position="157"/>
        <end position="321"/>
    </location>
</feature>
<dbReference type="GO" id="GO:0006897">
    <property type="term" value="P:endocytosis"/>
    <property type="evidence" value="ECO:0007669"/>
    <property type="project" value="TreeGrafter"/>
</dbReference>
<dbReference type="InterPro" id="IPR000261">
    <property type="entry name" value="EH_dom"/>
</dbReference>
<dbReference type="Pfam" id="PF12763">
    <property type="entry name" value="EH"/>
    <property type="match status" value="1"/>
</dbReference>
<dbReference type="CDD" id="cd00052">
    <property type="entry name" value="EH"/>
    <property type="match status" value="1"/>
</dbReference>
<reference evidence="3" key="1">
    <citation type="submission" date="2021-01" db="EMBL/GenBank/DDBJ databases">
        <authorList>
            <person name="Corre E."/>
            <person name="Pelletier E."/>
            <person name="Niang G."/>
            <person name="Scheremetjew M."/>
            <person name="Finn R."/>
            <person name="Kale V."/>
            <person name="Holt S."/>
            <person name="Cochrane G."/>
            <person name="Meng A."/>
            <person name="Brown T."/>
            <person name="Cohen L."/>
        </authorList>
    </citation>
    <scope>NUCLEOTIDE SEQUENCE</scope>
    <source>
        <strain evidence="3">RCC1693</strain>
    </source>
</reference>
<feature type="compositionally biased region" description="Low complexity" evidence="1">
    <location>
        <begin position="254"/>
        <end position="267"/>
    </location>
</feature>
<dbReference type="InterPro" id="IPR011992">
    <property type="entry name" value="EF-hand-dom_pair"/>
</dbReference>
<organism evidence="3">
    <name type="scientific">Florenciella parvula</name>
    <dbReference type="NCBI Taxonomy" id="236787"/>
    <lineage>
        <taxon>Eukaryota</taxon>
        <taxon>Sar</taxon>
        <taxon>Stramenopiles</taxon>
        <taxon>Ochrophyta</taxon>
        <taxon>Dictyochophyceae</taxon>
        <taxon>Florenciellales</taxon>
        <taxon>Florenciella</taxon>
    </lineage>
</organism>
<dbReference type="PANTHER" id="PTHR11216">
    <property type="entry name" value="EH DOMAIN"/>
    <property type="match status" value="1"/>
</dbReference>
<gene>
    <name evidence="3" type="ORF">FPAR1323_LOCUS8696</name>
</gene>
<dbReference type="PROSITE" id="PS50031">
    <property type="entry name" value="EH"/>
    <property type="match status" value="1"/>
</dbReference>
<dbReference type="EMBL" id="HBGT01016302">
    <property type="protein sequence ID" value="CAD9416030.1"/>
    <property type="molecule type" value="Transcribed_RNA"/>
</dbReference>
<feature type="compositionally biased region" description="Gly residues" evidence="1">
    <location>
        <begin position="196"/>
        <end position="208"/>
    </location>
</feature>
<sequence>MAQLVIDVPSPDKAPPALDPSTGLTPSFGAVAVNADAAALPSLDLGEAAASRPGGASPKGSMAAPPPRKSPRPEPDVANGKAVPPQKKPRLSFDSNEDVSGDNAEQAAAAAAAEVAAVAAEDAKGALNSARMLESTKDVAASVASVASAGTMAGTVAGIEEEKSSDAPPGQLSTSVAERDGWDVVVDEDAWQAKGAGEGEGEGQGQGQGDDKGQGAPPVEPTDAHMPVGLPGTQDAINLDTYDADADVEEEEAAAAAAGASASNAGDMGFEGSEGSDEDNLEPGDDGLPWVLPDASWFQDPAQGGATGGSDEGGEGGEGGEANKVVMEEPVLDEHDFEPVDAPVDPPAYNGHDHDHDYDHDHGEDYEDTAAIAASLNESDADLSRGAAKAAAAAAESALTQAPVLEPWVLDPLDPSLGEQLMGEAASYMQAYSAELTDGKLTPEVVRAILSQTGLPFSTLKDVWELADIDKDGLFDEAEFALALFLCRRVVNGALLPQTLHPTLIPPSKRR</sequence>
<dbReference type="SUPFAM" id="SSF47473">
    <property type="entry name" value="EF-hand"/>
    <property type="match status" value="1"/>
</dbReference>
<name>A0A7S2C5Q8_9STRA</name>
<accession>A0A7S2C5Q8</accession>
<feature type="region of interest" description="Disordered" evidence="1">
    <location>
        <begin position="1"/>
        <end position="28"/>
    </location>
</feature>
<feature type="compositionally biased region" description="Acidic residues" evidence="1">
    <location>
        <begin position="274"/>
        <end position="285"/>
    </location>
</feature>
<dbReference type="GO" id="GO:0005737">
    <property type="term" value="C:cytoplasm"/>
    <property type="evidence" value="ECO:0007669"/>
    <property type="project" value="TreeGrafter"/>
</dbReference>
<dbReference type="SMART" id="SM00027">
    <property type="entry name" value="EH"/>
    <property type="match status" value="1"/>
</dbReference>
<protein>
    <recommendedName>
        <fullName evidence="2">EH domain-containing protein</fullName>
    </recommendedName>
</protein>
<dbReference type="Gene3D" id="1.10.238.10">
    <property type="entry name" value="EF-hand"/>
    <property type="match status" value="1"/>
</dbReference>
<evidence type="ECO:0000313" key="3">
    <source>
        <dbReference type="EMBL" id="CAD9416030.1"/>
    </source>
</evidence>
<dbReference type="AlphaFoldDB" id="A0A7S2C5Q8"/>
<evidence type="ECO:0000259" key="2">
    <source>
        <dbReference type="PROSITE" id="PS50031"/>
    </source>
</evidence>
<feature type="domain" description="EH" evidence="2">
    <location>
        <begin position="424"/>
        <end position="511"/>
    </location>
</feature>
<feature type="compositionally biased region" description="Gly residues" evidence="1">
    <location>
        <begin position="305"/>
        <end position="320"/>
    </location>
</feature>
<dbReference type="GO" id="GO:0016197">
    <property type="term" value="P:endosomal transport"/>
    <property type="evidence" value="ECO:0007669"/>
    <property type="project" value="TreeGrafter"/>
</dbReference>
<evidence type="ECO:0000256" key="1">
    <source>
        <dbReference type="SAM" id="MobiDB-lite"/>
    </source>
</evidence>
<proteinExistence type="predicted"/>
<feature type="region of interest" description="Disordered" evidence="1">
    <location>
        <begin position="46"/>
        <end position="106"/>
    </location>
</feature>